<evidence type="ECO:0000313" key="3">
    <source>
        <dbReference type="Proteomes" id="UP000723463"/>
    </source>
</evidence>
<feature type="non-terminal residue" evidence="2">
    <location>
        <position position="405"/>
    </location>
</feature>
<gene>
    <name evidence="2" type="ORF">EC957_010989</name>
</gene>
<accession>A0A9P6JWT2</accession>
<name>A0A9P6JWT2_9FUNG</name>
<dbReference type="Proteomes" id="UP000723463">
    <property type="component" value="Unassembled WGS sequence"/>
</dbReference>
<keyword evidence="3" id="KW-1185">Reference proteome</keyword>
<evidence type="ECO:0000256" key="1">
    <source>
        <dbReference type="SAM" id="MobiDB-lite"/>
    </source>
</evidence>
<proteinExistence type="predicted"/>
<reference evidence="2" key="1">
    <citation type="journal article" date="2020" name="Fungal Divers.">
        <title>Resolving the Mortierellaceae phylogeny through synthesis of multi-gene phylogenetics and phylogenomics.</title>
        <authorList>
            <person name="Vandepol N."/>
            <person name="Liber J."/>
            <person name="Desiro A."/>
            <person name="Na H."/>
            <person name="Kennedy M."/>
            <person name="Barry K."/>
            <person name="Grigoriev I.V."/>
            <person name="Miller A.N."/>
            <person name="O'Donnell K."/>
            <person name="Stajich J.E."/>
            <person name="Bonito G."/>
        </authorList>
    </citation>
    <scope>NUCLEOTIDE SEQUENCE</scope>
    <source>
        <strain evidence="2">NRRL 2591</strain>
    </source>
</reference>
<dbReference type="AlphaFoldDB" id="A0A9P6JWT2"/>
<feature type="region of interest" description="Disordered" evidence="1">
    <location>
        <begin position="382"/>
        <end position="405"/>
    </location>
</feature>
<dbReference type="EMBL" id="JAAAXW010000723">
    <property type="protein sequence ID" value="KAF9536431.1"/>
    <property type="molecule type" value="Genomic_DNA"/>
</dbReference>
<evidence type="ECO:0000313" key="2">
    <source>
        <dbReference type="EMBL" id="KAF9536431.1"/>
    </source>
</evidence>
<protein>
    <submittedName>
        <fullName evidence="2">Uncharacterized protein</fullName>
    </submittedName>
</protein>
<organism evidence="2 3">
    <name type="scientific">Mortierella hygrophila</name>
    <dbReference type="NCBI Taxonomy" id="979708"/>
    <lineage>
        <taxon>Eukaryota</taxon>
        <taxon>Fungi</taxon>
        <taxon>Fungi incertae sedis</taxon>
        <taxon>Mucoromycota</taxon>
        <taxon>Mortierellomycotina</taxon>
        <taxon>Mortierellomycetes</taxon>
        <taxon>Mortierellales</taxon>
        <taxon>Mortierellaceae</taxon>
        <taxon>Mortierella</taxon>
    </lineage>
</organism>
<comment type="caution">
    <text evidence="2">The sequence shown here is derived from an EMBL/GenBank/DDBJ whole genome shotgun (WGS) entry which is preliminary data.</text>
</comment>
<sequence>MAADDISQAADSGALDDVNVAAHVDVYPNINLKDLEQEPGPSLGKRKNTFAETARSSLQRRHSTLGPKWHLDSGTVVEDVLLHAGLELTVDHPIRSFMIDLQDRYTESLFSPQDWTEIKSNLPPSATYSTEAAAYLDTLKDIIQEQDIISVLESWPRDPEKAIVHGCVASWYNLIKMDPSPFVLESILSEDWWMNNAWSGTRLLANAVPGTYIITGEATGIDSTSRRNNKERHVNITPQNNRKRMGVRADMIWRTVVAPVRDWMIGEAARQWDENAGKYVQESIFKVPRQLHDILSARSQEVGGAHRLRKAWTTGMIFGGPVVQRMSLCWGTEGTNVTRFKRWAPARIYSSLKQLPLSLNAARQLLLVRAETLCLIDEYDRAEQDERKEKWARSSSHDDIEDDWR</sequence>